<dbReference type="EC" id="3.5.1.48" evidence="2"/>
<keyword evidence="2" id="KW-0378">Hydrolase</keyword>
<dbReference type="Gene3D" id="3.40.800.20">
    <property type="entry name" value="Histone deacetylase domain"/>
    <property type="match status" value="1"/>
</dbReference>
<dbReference type="InterPro" id="IPR023801">
    <property type="entry name" value="His_deacetylse_dom"/>
</dbReference>
<comment type="caution">
    <text evidence="2">The sequence shown here is derived from an EMBL/GenBank/DDBJ whole genome shotgun (WGS) entry which is preliminary data.</text>
</comment>
<evidence type="ECO:0000259" key="1">
    <source>
        <dbReference type="Pfam" id="PF00850"/>
    </source>
</evidence>
<dbReference type="InterPro" id="IPR000286">
    <property type="entry name" value="HDACs"/>
</dbReference>
<dbReference type="PANTHER" id="PTHR10625">
    <property type="entry name" value="HISTONE DEACETYLASE HDAC1-RELATED"/>
    <property type="match status" value="1"/>
</dbReference>
<name>A0A0W8FQY4_9ZZZZ</name>
<dbReference type="EMBL" id="LNQE01000912">
    <property type="protein sequence ID" value="KUG23349.1"/>
    <property type="molecule type" value="Genomic_DNA"/>
</dbReference>
<dbReference type="GO" id="GO:0004407">
    <property type="term" value="F:histone deacetylase activity"/>
    <property type="evidence" value="ECO:0007669"/>
    <property type="project" value="TreeGrafter"/>
</dbReference>
<dbReference type="Pfam" id="PF00850">
    <property type="entry name" value="Hist_deacetyl"/>
    <property type="match status" value="1"/>
</dbReference>
<organism evidence="2">
    <name type="scientific">hydrocarbon metagenome</name>
    <dbReference type="NCBI Taxonomy" id="938273"/>
    <lineage>
        <taxon>unclassified sequences</taxon>
        <taxon>metagenomes</taxon>
        <taxon>ecological metagenomes</taxon>
    </lineage>
</organism>
<dbReference type="CDD" id="cd09992">
    <property type="entry name" value="HDAC_classII"/>
    <property type="match status" value="1"/>
</dbReference>
<sequence length="351" mass="39081">MSKKTGIVKDTRYLQHSAGFAHPESPERLAAIYEMLENPLMDWKFTHIEPREATHKEIEMIHSPSYVQFIASTAGQRSVYLDPDTATSPETYEIAKLAVGGVCNAIDSVIKGETDNAFAFVRPPGHHAEKDTAAGFCVFNNIAIGAMHAISKYGLKKVLIIDWDLHHGNGTQHSFYKDPRILYFSTHQYPYYPGTGSLQEFGNAEGEGYTINVPLREGAGDAAFVKIYRRILEPVALEFKPELILLSAGFDTHFQDPLGGMRVTPEGFAAMARILLNVADTCCQGRFVAVLEGGYHIVGLTRSVKAVLEEMLDETHVTEDRLSSLENGTDEEADQLINKVISRIRPYWKVF</sequence>
<dbReference type="PANTHER" id="PTHR10625:SF10">
    <property type="entry name" value="HISTONE DEACETYLASE HDAC1"/>
    <property type="match status" value="1"/>
</dbReference>
<reference evidence="2" key="1">
    <citation type="journal article" date="2015" name="Proc. Natl. Acad. Sci. U.S.A.">
        <title>Networks of energetic and metabolic interactions define dynamics in microbial communities.</title>
        <authorList>
            <person name="Embree M."/>
            <person name="Liu J.K."/>
            <person name="Al-Bassam M.M."/>
            <person name="Zengler K."/>
        </authorList>
    </citation>
    <scope>NUCLEOTIDE SEQUENCE</scope>
</reference>
<dbReference type="SUPFAM" id="SSF52768">
    <property type="entry name" value="Arginase/deacetylase"/>
    <property type="match status" value="1"/>
</dbReference>
<feature type="domain" description="Histone deacetylase" evidence="1">
    <location>
        <begin position="22"/>
        <end position="310"/>
    </location>
</feature>
<dbReference type="GO" id="GO:0040029">
    <property type="term" value="P:epigenetic regulation of gene expression"/>
    <property type="evidence" value="ECO:0007669"/>
    <property type="project" value="TreeGrafter"/>
</dbReference>
<protein>
    <submittedName>
        <fullName evidence="2">Acetylspermidine deacetylase</fullName>
        <ecNumber evidence="2">3.5.1.48</ecNumber>
    </submittedName>
</protein>
<dbReference type="AlphaFoldDB" id="A0A0W8FQY4"/>
<gene>
    <name evidence="2" type="ORF">ASZ90_006877</name>
</gene>
<dbReference type="InterPro" id="IPR023696">
    <property type="entry name" value="Ureohydrolase_dom_sf"/>
</dbReference>
<accession>A0A0W8FQY4</accession>
<proteinExistence type="predicted"/>
<dbReference type="GO" id="GO:0047611">
    <property type="term" value="F:acetylspermidine deacetylase activity"/>
    <property type="evidence" value="ECO:0007669"/>
    <property type="project" value="UniProtKB-EC"/>
</dbReference>
<dbReference type="InterPro" id="IPR037138">
    <property type="entry name" value="His_deacetylse_dom_sf"/>
</dbReference>
<evidence type="ECO:0000313" key="2">
    <source>
        <dbReference type="EMBL" id="KUG23349.1"/>
    </source>
</evidence>
<dbReference type="PRINTS" id="PR01270">
    <property type="entry name" value="HDASUPER"/>
</dbReference>